<protein>
    <submittedName>
        <fullName evidence="1">Uncharacterized protein</fullName>
    </submittedName>
</protein>
<dbReference type="AlphaFoldDB" id="A0ABD0XPZ9"/>
<gene>
    <name evidence="1" type="ORF">UPYG_G00040790</name>
</gene>
<organism evidence="1 2">
    <name type="scientific">Umbra pygmaea</name>
    <name type="common">Eastern mudminnow</name>
    <dbReference type="NCBI Taxonomy" id="75934"/>
    <lineage>
        <taxon>Eukaryota</taxon>
        <taxon>Metazoa</taxon>
        <taxon>Chordata</taxon>
        <taxon>Craniata</taxon>
        <taxon>Vertebrata</taxon>
        <taxon>Euteleostomi</taxon>
        <taxon>Actinopterygii</taxon>
        <taxon>Neopterygii</taxon>
        <taxon>Teleostei</taxon>
        <taxon>Protacanthopterygii</taxon>
        <taxon>Esociformes</taxon>
        <taxon>Umbridae</taxon>
        <taxon>Umbra</taxon>
    </lineage>
</organism>
<dbReference type="Proteomes" id="UP001557470">
    <property type="component" value="Unassembled WGS sequence"/>
</dbReference>
<proteinExistence type="predicted"/>
<evidence type="ECO:0000313" key="2">
    <source>
        <dbReference type="Proteomes" id="UP001557470"/>
    </source>
</evidence>
<reference evidence="1 2" key="1">
    <citation type="submission" date="2024-06" db="EMBL/GenBank/DDBJ databases">
        <authorList>
            <person name="Pan Q."/>
            <person name="Wen M."/>
            <person name="Jouanno E."/>
            <person name="Zahm M."/>
            <person name="Klopp C."/>
            <person name="Cabau C."/>
            <person name="Louis A."/>
            <person name="Berthelot C."/>
            <person name="Parey E."/>
            <person name="Roest Crollius H."/>
            <person name="Montfort J."/>
            <person name="Robinson-Rechavi M."/>
            <person name="Bouchez O."/>
            <person name="Lampietro C."/>
            <person name="Lopez Roques C."/>
            <person name="Donnadieu C."/>
            <person name="Postlethwait J."/>
            <person name="Bobe J."/>
            <person name="Verreycken H."/>
            <person name="Guiguen Y."/>
        </authorList>
    </citation>
    <scope>NUCLEOTIDE SEQUENCE [LARGE SCALE GENOMIC DNA]</scope>
    <source>
        <strain evidence="1">Up_M1</strain>
        <tissue evidence="1">Testis</tissue>
    </source>
</reference>
<evidence type="ECO:0000313" key="1">
    <source>
        <dbReference type="EMBL" id="KAL1023434.1"/>
    </source>
</evidence>
<keyword evidence="2" id="KW-1185">Reference proteome</keyword>
<name>A0ABD0XPZ9_UMBPY</name>
<sequence>MELEVTWKTVSQQTSPRGKTLNKMKSLVSMAKKVKKPYGSRRKSLQAYSTYIYRLHKDVGPIQSSFTAMPLPREQSLQLGSEAARRSLLNRYGVITRLEIHSAMRSLCYCYSADGE</sequence>
<accession>A0ABD0XPZ9</accession>
<dbReference type="EMBL" id="JAGEUA010000001">
    <property type="protein sequence ID" value="KAL1023434.1"/>
    <property type="molecule type" value="Genomic_DNA"/>
</dbReference>
<comment type="caution">
    <text evidence="1">The sequence shown here is derived from an EMBL/GenBank/DDBJ whole genome shotgun (WGS) entry which is preliminary data.</text>
</comment>